<keyword evidence="5 7" id="KW-1133">Transmembrane helix</keyword>
<dbReference type="PANTHER" id="PTHR24221">
    <property type="entry name" value="ATP-BINDING CASSETTE SUB-FAMILY B"/>
    <property type="match status" value="1"/>
</dbReference>
<dbReference type="InterPro" id="IPR039421">
    <property type="entry name" value="Type_1_exporter"/>
</dbReference>
<name>A0A1I5WAR0_9BACI</name>
<dbReference type="InterPro" id="IPR003439">
    <property type="entry name" value="ABC_transporter-like_ATP-bd"/>
</dbReference>
<dbReference type="Pfam" id="PF00005">
    <property type="entry name" value="ABC_tran"/>
    <property type="match status" value="1"/>
</dbReference>
<keyword evidence="4 10" id="KW-0067">ATP-binding</keyword>
<dbReference type="InterPro" id="IPR017871">
    <property type="entry name" value="ABC_transporter-like_CS"/>
</dbReference>
<dbReference type="Pfam" id="PF00664">
    <property type="entry name" value="ABC_membrane"/>
    <property type="match status" value="1"/>
</dbReference>
<feature type="domain" description="ABC transmembrane type-1" evidence="9">
    <location>
        <begin position="16"/>
        <end position="298"/>
    </location>
</feature>
<dbReference type="CDD" id="cd18584">
    <property type="entry name" value="ABC_6TM_AarD_CydD"/>
    <property type="match status" value="1"/>
</dbReference>
<protein>
    <submittedName>
        <fullName evidence="10">ATP-binding cassette, subfamily C, CydD</fullName>
    </submittedName>
</protein>
<dbReference type="SUPFAM" id="SSF90123">
    <property type="entry name" value="ABC transporter transmembrane region"/>
    <property type="match status" value="1"/>
</dbReference>
<evidence type="ECO:0000256" key="2">
    <source>
        <dbReference type="ARBA" id="ARBA00022692"/>
    </source>
</evidence>
<dbReference type="Gene3D" id="1.20.1560.10">
    <property type="entry name" value="ABC transporter type 1, transmembrane domain"/>
    <property type="match status" value="1"/>
</dbReference>
<feature type="domain" description="ABC transporter" evidence="8">
    <location>
        <begin position="331"/>
        <end position="565"/>
    </location>
</feature>
<evidence type="ECO:0000256" key="3">
    <source>
        <dbReference type="ARBA" id="ARBA00022741"/>
    </source>
</evidence>
<accession>A0A1I5WAR0</accession>
<dbReference type="InterPro" id="IPR027417">
    <property type="entry name" value="P-loop_NTPase"/>
</dbReference>
<dbReference type="InterPro" id="IPR003593">
    <property type="entry name" value="AAA+_ATPase"/>
</dbReference>
<feature type="transmembrane region" description="Helical" evidence="7">
    <location>
        <begin position="130"/>
        <end position="150"/>
    </location>
</feature>
<evidence type="ECO:0000313" key="10">
    <source>
        <dbReference type="EMBL" id="SFQ16765.1"/>
    </source>
</evidence>
<organism evidence="10 11">
    <name type="scientific">Priestia endophytica DSM 13796</name>
    <dbReference type="NCBI Taxonomy" id="1121089"/>
    <lineage>
        <taxon>Bacteria</taxon>
        <taxon>Bacillati</taxon>
        <taxon>Bacillota</taxon>
        <taxon>Bacilli</taxon>
        <taxon>Bacillales</taxon>
        <taxon>Bacillaceae</taxon>
        <taxon>Priestia</taxon>
    </lineage>
</organism>
<reference evidence="10 11" key="1">
    <citation type="submission" date="2016-10" db="EMBL/GenBank/DDBJ databases">
        <authorList>
            <person name="Varghese N."/>
            <person name="Submissions S."/>
        </authorList>
    </citation>
    <scope>NUCLEOTIDE SEQUENCE [LARGE SCALE GENOMIC DNA]</scope>
    <source>
        <strain evidence="10 11">DSM 13796</strain>
    </source>
</reference>
<comment type="caution">
    <text evidence="10">The sequence shown here is derived from an EMBL/GenBank/DDBJ whole genome shotgun (WGS) entry which is preliminary data.</text>
</comment>
<dbReference type="GeneID" id="93709244"/>
<evidence type="ECO:0000256" key="5">
    <source>
        <dbReference type="ARBA" id="ARBA00022989"/>
    </source>
</evidence>
<dbReference type="RefSeq" id="WP_061801968.1">
    <property type="nucleotide sequence ID" value="NZ_FOXX01000001.1"/>
</dbReference>
<proteinExistence type="predicted"/>
<feature type="transmembrane region" description="Helical" evidence="7">
    <location>
        <begin position="56"/>
        <end position="73"/>
    </location>
</feature>
<gene>
    <name evidence="10" type="ORF">SAMN02745910_00473</name>
</gene>
<dbReference type="PROSITE" id="PS50893">
    <property type="entry name" value="ABC_TRANSPORTER_2"/>
    <property type="match status" value="1"/>
</dbReference>
<evidence type="ECO:0000256" key="6">
    <source>
        <dbReference type="ARBA" id="ARBA00023136"/>
    </source>
</evidence>
<evidence type="ECO:0000256" key="4">
    <source>
        <dbReference type="ARBA" id="ARBA00022840"/>
    </source>
</evidence>
<dbReference type="NCBIfam" id="TIGR02857">
    <property type="entry name" value="CydD"/>
    <property type="match status" value="1"/>
</dbReference>
<evidence type="ECO:0000313" key="11">
    <source>
        <dbReference type="Proteomes" id="UP000182762"/>
    </source>
</evidence>
<keyword evidence="6 7" id="KW-0472">Membrane</keyword>
<keyword evidence="11" id="KW-1185">Reference proteome</keyword>
<dbReference type="InterPro" id="IPR014216">
    <property type="entry name" value="ABC_transptr_CydD"/>
</dbReference>
<dbReference type="Proteomes" id="UP000182762">
    <property type="component" value="Unassembled WGS sequence"/>
</dbReference>
<dbReference type="Gene3D" id="3.40.50.300">
    <property type="entry name" value="P-loop containing nucleotide triphosphate hydrolases"/>
    <property type="match status" value="1"/>
</dbReference>
<evidence type="ECO:0000256" key="1">
    <source>
        <dbReference type="ARBA" id="ARBA00004651"/>
    </source>
</evidence>
<sequence length="571" mass="63935">MGRNLMAYKGIKRVLALVSLGVLLQTIAIIFQAKWLAEAITSLFNGKSLTSQIETIGYFIVAFLARHLCSLLIKKILYKFGEATVTELRSALLQSIFKLGPRYTKREGTGHLVTFLIEGLGKLRDYLELFIPKLVAIGITPWLVLIYIWFYDHLSALILFITMPILIVFMILLGLAAQKKIDAQWASYRLLSNHFVDSLRGLRTLKFLGRSKEHGETIEKVSGQYRKSTMGTLRIAFLSTFALDLFTQLSIAIVAVMLGLRLIDGTLTLEPALLVLLLSPEYFLPIREVGNDYHATLDGKEAGEEILAVIKKGEEVTVSGTAPRFTKESTITFQDVNIHHEGKEENTLHNLSFQIKGNQKVGIMGMSGAGKSTLIDALSGFLPINEGAVRIDEEDVQLTSEAWQEQTVYIPQHPFIFTGSIKENIRFYQPDASDERVRLAIRQAGLGSMVVRLPHREDEIIGEGGRTLSGGQAQRIALARAFLSERSVLLFDEPTAQLDVETEYDLKEVLLHLSQGKLMFFASHRLHWMKEMDVILVMEEGKIVEVGTHEELIEKNGAYKRLLKAQMGDAS</sequence>
<evidence type="ECO:0000256" key="7">
    <source>
        <dbReference type="SAM" id="Phobius"/>
    </source>
</evidence>
<dbReference type="GO" id="GO:0005524">
    <property type="term" value="F:ATP binding"/>
    <property type="evidence" value="ECO:0007669"/>
    <property type="project" value="UniProtKB-KW"/>
</dbReference>
<dbReference type="SUPFAM" id="SSF52540">
    <property type="entry name" value="P-loop containing nucleoside triphosphate hydrolases"/>
    <property type="match status" value="1"/>
</dbReference>
<evidence type="ECO:0000259" key="9">
    <source>
        <dbReference type="PROSITE" id="PS50929"/>
    </source>
</evidence>
<dbReference type="InterPro" id="IPR011527">
    <property type="entry name" value="ABC1_TM_dom"/>
</dbReference>
<dbReference type="PROSITE" id="PS00211">
    <property type="entry name" value="ABC_TRANSPORTER_1"/>
    <property type="match status" value="1"/>
</dbReference>
<dbReference type="InterPro" id="IPR036640">
    <property type="entry name" value="ABC1_TM_sf"/>
</dbReference>
<dbReference type="PANTHER" id="PTHR24221:SF614">
    <property type="entry name" value="GLUTATHIONE_L-CYSTEINE TRANSPORT SYSTEM ATP-BINDING_PERMEASE PROTEIN CYDC"/>
    <property type="match status" value="1"/>
</dbReference>
<keyword evidence="3" id="KW-0547">Nucleotide-binding</keyword>
<dbReference type="SMART" id="SM00382">
    <property type="entry name" value="AAA"/>
    <property type="match status" value="1"/>
</dbReference>
<comment type="subcellular location">
    <subcellularLocation>
        <location evidence="1">Cell membrane</location>
        <topology evidence="1">Multi-pass membrane protein</topology>
    </subcellularLocation>
</comment>
<dbReference type="EMBL" id="FOXX01000001">
    <property type="protein sequence ID" value="SFQ16765.1"/>
    <property type="molecule type" value="Genomic_DNA"/>
</dbReference>
<feature type="transmembrane region" description="Helical" evidence="7">
    <location>
        <begin position="156"/>
        <end position="177"/>
    </location>
</feature>
<feature type="transmembrane region" description="Helical" evidence="7">
    <location>
        <begin position="235"/>
        <end position="260"/>
    </location>
</feature>
<dbReference type="PROSITE" id="PS50929">
    <property type="entry name" value="ABC_TM1F"/>
    <property type="match status" value="1"/>
</dbReference>
<keyword evidence="2 7" id="KW-0812">Transmembrane</keyword>
<evidence type="ECO:0000259" key="8">
    <source>
        <dbReference type="PROSITE" id="PS50893"/>
    </source>
</evidence>